<evidence type="ECO:0000256" key="3">
    <source>
        <dbReference type="ARBA" id="ARBA00023004"/>
    </source>
</evidence>
<dbReference type="RefSeq" id="WP_135483715.1">
    <property type="nucleotide sequence ID" value="NZ_SRMF01000005.1"/>
</dbReference>
<dbReference type="SUPFAM" id="SSF46626">
    <property type="entry name" value="Cytochrome c"/>
    <property type="match status" value="1"/>
</dbReference>
<evidence type="ECO:0000256" key="5">
    <source>
        <dbReference type="SAM" id="SignalP"/>
    </source>
</evidence>
<reference evidence="7 8" key="1">
    <citation type="submission" date="2019-04" db="EMBL/GenBank/DDBJ databases">
        <title>Natronospirillum operosus gen. nov., sp. nov., a haloalkaliphilic satellite isolated from decaying biomass of laboratory culture of cyanobacterium Geitlerinema sp. and proposal of Natronospirillaceae fam. nov. and Saccharospirillaceae fam. nov.</title>
        <authorList>
            <person name="Kevbrin V."/>
            <person name="Boltyanskaya Y."/>
            <person name="Koziaeva V."/>
            <person name="Grouzdev D.S."/>
            <person name="Park M."/>
            <person name="Cho J."/>
        </authorList>
    </citation>
    <scope>NUCLEOTIDE SEQUENCE [LARGE SCALE GENOMIC DNA]</scope>
    <source>
        <strain evidence="7 8">G-116</strain>
    </source>
</reference>
<dbReference type="PROSITE" id="PS51007">
    <property type="entry name" value="CYTC"/>
    <property type="match status" value="1"/>
</dbReference>
<protein>
    <submittedName>
        <fullName evidence="7">Cytochrome c, class I</fullName>
    </submittedName>
</protein>
<feature type="domain" description="Cytochrome c" evidence="6">
    <location>
        <begin position="27"/>
        <end position="104"/>
    </location>
</feature>
<dbReference type="Proteomes" id="UP000297475">
    <property type="component" value="Unassembled WGS sequence"/>
</dbReference>
<keyword evidence="1 4" id="KW-0349">Heme</keyword>
<dbReference type="InterPro" id="IPR036909">
    <property type="entry name" value="Cyt_c-like_dom_sf"/>
</dbReference>
<proteinExistence type="predicted"/>
<dbReference type="Gene3D" id="1.10.760.10">
    <property type="entry name" value="Cytochrome c-like domain"/>
    <property type="match status" value="1"/>
</dbReference>
<evidence type="ECO:0000256" key="4">
    <source>
        <dbReference type="PROSITE-ProRule" id="PRU00433"/>
    </source>
</evidence>
<feature type="chain" id="PRO_5021304897" evidence="5">
    <location>
        <begin position="24"/>
        <end position="104"/>
    </location>
</feature>
<keyword evidence="5" id="KW-0732">Signal</keyword>
<evidence type="ECO:0000256" key="2">
    <source>
        <dbReference type="ARBA" id="ARBA00022723"/>
    </source>
</evidence>
<dbReference type="OrthoDB" id="188778at2"/>
<keyword evidence="8" id="KW-1185">Reference proteome</keyword>
<keyword evidence="2 4" id="KW-0479">Metal-binding</keyword>
<evidence type="ECO:0000256" key="1">
    <source>
        <dbReference type="ARBA" id="ARBA00022617"/>
    </source>
</evidence>
<comment type="caution">
    <text evidence="7">The sequence shown here is derived from an EMBL/GenBank/DDBJ whole genome shotgun (WGS) entry which is preliminary data.</text>
</comment>
<dbReference type="InterPro" id="IPR009056">
    <property type="entry name" value="Cyt_c-like_dom"/>
</dbReference>
<keyword evidence="3 4" id="KW-0408">Iron</keyword>
<organism evidence="7 8">
    <name type="scientific">Natronospirillum operosum</name>
    <dbReference type="NCBI Taxonomy" id="2759953"/>
    <lineage>
        <taxon>Bacteria</taxon>
        <taxon>Pseudomonadati</taxon>
        <taxon>Pseudomonadota</taxon>
        <taxon>Gammaproteobacteria</taxon>
        <taxon>Oceanospirillales</taxon>
        <taxon>Natronospirillaceae</taxon>
        <taxon>Natronospirillum</taxon>
    </lineage>
</organism>
<dbReference type="GO" id="GO:0020037">
    <property type="term" value="F:heme binding"/>
    <property type="evidence" value="ECO:0007669"/>
    <property type="project" value="InterPro"/>
</dbReference>
<dbReference type="EMBL" id="SRMF01000005">
    <property type="protein sequence ID" value="TGG92381.1"/>
    <property type="molecule type" value="Genomic_DNA"/>
</dbReference>
<evidence type="ECO:0000313" key="8">
    <source>
        <dbReference type="Proteomes" id="UP000297475"/>
    </source>
</evidence>
<dbReference type="GO" id="GO:0046872">
    <property type="term" value="F:metal ion binding"/>
    <property type="evidence" value="ECO:0007669"/>
    <property type="project" value="UniProtKB-KW"/>
</dbReference>
<dbReference type="GO" id="GO:0009055">
    <property type="term" value="F:electron transfer activity"/>
    <property type="evidence" value="ECO:0007669"/>
    <property type="project" value="InterPro"/>
</dbReference>
<accession>A0A4Z0WE15</accession>
<name>A0A4Z0WE15_9GAMM</name>
<evidence type="ECO:0000259" key="6">
    <source>
        <dbReference type="PROSITE" id="PS51007"/>
    </source>
</evidence>
<feature type="signal peptide" evidence="5">
    <location>
        <begin position="1"/>
        <end position="23"/>
    </location>
</feature>
<sequence length="104" mass="10547">MKVITPILSCGLLTLGLAGTASADNVSLDPLADSVLAGGCAGCHGTAGALEGLVPAIAGRPADELETLLLQFKNEDAQATVMNRIAAGYTDDELARLAVYFSAQ</sequence>
<evidence type="ECO:0000313" key="7">
    <source>
        <dbReference type="EMBL" id="TGG92381.1"/>
    </source>
</evidence>
<gene>
    <name evidence="7" type="ORF">E4656_12955</name>
</gene>
<dbReference type="AlphaFoldDB" id="A0A4Z0WE15"/>